<feature type="compositionally biased region" description="Basic and acidic residues" evidence="1">
    <location>
        <begin position="357"/>
        <end position="367"/>
    </location>
</feature>
<feature type="region of interest" description="Disordered" evidence="1">
    <location>
        <begin position="1"/>
        <end position="54"/>
    </location>
</feature>
<keyword evidence="3" id="KW-1185">Reference proteome</keyword>
<dbReference type="Proteomes" id="UP001174909">
    <property type="component" value="Unassembled WGS sequence"/>
</dbReference>
<feature type="region of interest" description="Disordered" evidence="1">
    <location>
        <begin position="351"/>
        <end position="375"/>
    </location>
</feature>
<evidence type="ECO:0000313" key="2">
    <source>
        <dbReference type="EMBL" id="CAI8000121.1"/>
    </source>
</evidence>
<organism evidence="2 3">
    <name type="scientific">Geodia barretti</name>
    <name type="common">Barrett's horny sponge</name>
    <dbReference type="NCBI Taxonomy" id="519541"/>
    <lineage>
        <taxon>Eukaryota</taxon>
        <taxon>Metazoa</taxon>
        <taxon>Porifera</taxon>
        <taxon>Demospongiae</taxon>
        <taxon>Heteroscleromorpha</taxon>
        <taxon>Tetractinellida</taxon>
        <taxon>Astrophorina</taxon>
        <taxon>Geodiidae</taxon>
        <taxon>Geodia</taxon>
    </lineage>
</organism>
<protein>
    <submittedName>
        <fullName evidence="2">Uncharacterized protein</fullName>
    </submittedName>
</protein>
<comment type="caution">
    <text evidence="2">The sequence shown here is derived from an EMBL/GenBank/DDBJ whole genome shotgun (WGS) entry which is preliminary data.</text>
</comment>
<reference evidence="2" key="1">
    <citation type="submission" date="2023-03" db="EMBL/GenBank/DDBJ databases">
        <authorList>
            <person name="Steffen K."/>
            <person name="Cardenas P."/>
        </authorList>
    </citation>
    <scope>NUCLEOTIDE SEQUENCE</scope>
</reference>
<name>A0AA35R2P9_GEOBA</name>
<feature type="compositionally biased region" description="Basic and acidic residues" evidence="1">
    <location>
        <begin position="26"/>
        <end position="47"/>
    </location>
</feature>
<proteinExistence type="predicted"/>
<dbReference type="AlphaFoldDB" id="A0AA35R2P9"/>
<evidence type="ECO:0000313" key="3">
    <source>
        <dbReference type="Proteomes" id="UP001174909"/>
    </source>
</evidence>
<sequence length="375" mass="41860">MEESTLQWSASSRSPTRGFRAANDGDGLKTQEPELDMQERERLDRHGGKNPSVSLNNSNVAVVVHNSSMGNSMWYWVGRMDDVAQKIFWSAGRHFDYGVSPSVTLKDSGLVVETHRSQCTHELKYTIGRVDGDFIKWGKPHTYANGTEASVAVNNSDTVIVEVHATDDKHIDYKVGEVSAKSIQWSSSSAIGSGTVPRVAINDDNTVVVVYQSISHCVLMCQIGFVNQMTLYWGRSIEYASGINGSVCLAANNRLVILRQGLWLDEMLYGVAKVNPRAREIVEEGNIEKCRNRKLCEHEVPQHVDKVLSSAYWHPSVSINNQGMVLTVYGGTNSKKGRMLWYQVGKIDEMEDEDDPSTYHESDDEKYLSTPSDEC</sequence>
<evidence type="ECO:0000256" key="1">
    <source>
        <dbReference type="SAM" id="MobiDB-lite"/>
    </source>
</evidence>
<accession>A0AA35R2P9</accession>
<gene>
    <name evidence="2" type="ORF">GBAR_LOCUS2854</name>
</gene>
<dbReference type="EMBL" id="CASHTH010000393">
    <property type="protein sequence ID" value="CAI8000121.1"/>
    <property type="molecule type" value="Genomic_DNA"/>
</dbReference>
<feature type="compositionally biased region" description="Polar residues" evidence="1">
    <location>
        <begin position="1"/>
        <end position="15"/>
    </location>
</feature>